<dbReference type="AlphaFoldDB" id="A0A8A4TI06"/>
<dbReference type="EMBL" id="CP071793">
    <property type="protein sequence ID" value="QTD48824.1"/>
    <property type="molecule type" value="Genomic_DNA"/>
</dbReference>
<keyword evidence="1" id="KW-0812">Transmembrane</keyword>
<dbReference type="Proteomes" id="UP000663929">
    <property type="component" value="Chromosome"/>
</dbReference>
<sequence>MRETLPQSLRSVLDILWAIFRVAALAALGYCALLFVFQRRLLFPAPNQRLPDPLPPGVAHVPLDQGFGLFMNAARHADDRRPVMIFAHGNGELAHYWIDAFEDLIDRGISVLILEYAGYGGAPGSPSLATLRDGALSAYDAMAARTDVDSSQIFAYGRSIGCGAVGLLADRRPLAALALESSFSTLVKLAYEHGYPGFLLRDRFDNLTVLQKLEIPVFLYHGARDDLIPISHAHLLQEAAPHATFVEGACGHNDCPRPWPQLLTFLESAGIPLRPEEGEGS</sequence>
<dbReference type="PANTHER" id="PTHR12277:SF79">
    <property type="entry name" value="XAA-PRO DIPEPTIDYL-PEPTIDASE-RELATED"/>
    <property type="match status" value="1"/>
</dbReference>
<evidence type="ECO:0000313" key="2">
    <source>
        <dbReference type="EMBL" id="QTD48824.1"/>
    </source>
</evidence>
<dbReference type="RefSeq" id="WP_237378475.1">
    <property type="nucleotide sequence ID" value="NZ_CP071793.1"/>
</dbReference>
<dbReference type="GO" id="GO:0016787">
    <property type="term" value="F:hydrolase activity"/>
    <property type="evidence" value="ECO:0007669"/>
    <property type="project" value="UniProtKB-KW"/>
</dbReference>
<dbReference type="Gene3D" id="3.40.50.1820">
    <property type="entry name" value="alpha/beta hydrolase"/>
    <property type="match status" value="1"/>
</dbReference>
<dbReference type="InterPro" id="IPR029058">
    <property type="entry name" value="AB_hydrolase_fold"/>
</dbReference>
<proteinExistence type="predicted"/>
<organism evidence="2 3">
    <name type="scientific">Sulfidibacter corallicola</name>
    <dbReference type="NCBI Taxonomy" id="2818388"/>
    <lineage>
        <taxon>Bacteria</taxon>
        <taxon>Pseudomonadati</taxon>
        <taxon>Acidobacteriota</taxon>
        <taxon>Holophagae</taxon>
        <taxon>Acanthopleuribacterales</taxon>
        <taxon>Acanthopleuribacteraceae</taxon>
        <taxon>Sulfidibacter</taxon>
    </lineage>
</organism>
<accession>A0A8A4TI06</accession>
<dbReference type="PANTHER" id="PTHR12277">
    <property type="entry name" value="ALPHA/BETA HYDROLASE DOMAIN-CONTAINING PROTEIN"/>
    <property type="match status" value="1"/>
</dbReference>
<evidence type="ECO:0000313" key="3">
    <source>
        <dbReference type="Proteomes" id="UP000663929"/>
    </source>
</evidence>
<dbReference type="KEGG" id="scor:J3U87_24850"/>
<name>A0A8A4TI06_SULCO</name>
<reference evidence="2" key="1">
    <citation type="submission" date="2021-03" db="EMBL/GenBank/DDBJ databases">
        <title>Acanthopleuribacteraceae sp. M133.</title>
        <authorList>
            <person name="Wang G."/>
        </authorList>
    </citation>
    <scope>NUCLEOTIDE SEQUENCE</scope>
    <source>
        <strain evidence="2">M133</strain>
    </source>
</reference>
<keyword evidence="1" id="KW-0472">Membrane</keyword>
<dbReference type="SUPFAM" id="SSF53474">
    <property type="entry name" value="alpha/beta-Hydrolases"/>
    <property type="match status" value="1"/>
</dbReference>
<feature type="transmembrane region" description="Helical" evidence="1">
    <location>
        <begin position="15"/>
        <end position="37"/>
    </location>
</feature>
<gene>
    <name evidence="2" type="ORF">J3U87_24850</name>
</gene>
<keyword evidence="1" id="KW-1133">Transmembrane helix</keyword>
<keyword evidence="2" id="KW-0378">Hydrolase</keyword>
<keyword evidence="3" id="KW-1185">Reference proteome</keyword>
<protein>
    <submittedName>
        <fullName evidence="2">Alpha/beta hydrolase</fullName>
    </submittedName>
</protein>
<evidence type="ECO:0000256" key="1">
    <source>
        <dbReference type="SAM" id="Phobius"/>
    </source>
</evidence>